<evidence type="ECO:0000313" key="3">
    <source>
        <dbReference type="EMBL" id="TNN78209.1"/>
    </source>
</evidence>
<protein>
    <recommendedName>
        <fullName evidence="5">Secreted protein</fullName>
    </recommendedName>
</protein>
<comment type="caution">
    <text evidence="3">The sequence shown here is derived from an EMBL/GenBank/DDBJ whole genome shotgun (WGS) entry which is preliminary data.</text>
</comment>
<evidence type="ECO:0000256" key="1">
    <source>
        <dbReference type="SAM" id="MobiDB-lite"/>
    </source>
</evidence>
<feature type="compositionally biased region" description="Low complexity" evidence="1">
    <location>
        <begin position="70"/>
        <end position="82"/>
    </location>
</feature>
<feature type="chain" id="PRO_5021302080" description="Secreted protein" evidence="2">
    <location>
        <begin position="24"/>
        <end position="82"/>
    </location>
</feature>
<name>A0A4Z2IJQ3_9TELE</name>
<feature type="region of interest" description="Disordered" evidence="1">
    <location>
        <begin position="49"/>
        <end position="82"/>
    </location>
</feature>
<proteinExistence type="predicted"/>
<gene>
    <name evidence="3" type="ORF">EYF80_011449</name>
</gene>
<evidence type="ECO:0000313" key="4">
    <source>
        <dbReference type="Proteomes" id="UP000314294"/>
    </source>
</evidence>
<evidence type="ECO:0000256" key="2">
    <source>
        <dbReference type="SAM" id="SignalP"/>
    </source>
</evidence>
<dbReference type="Proteomes" id="UP000314294">
    <property type="component" value="Unassembled WGS sequence"/>
</dbReference>
<accession>A0A4Z2IJQ3</accession>
<dbReference type="EMBL" id="SRLO01000075">
    <property type="protein sequence ID" value="TNN78209.1"/>
    <property type="molecule type" value="Genomic_DNA"/>
</dbReference>
<feature type="compositionally biased region" description="Acidic residues" evidence="1">
    <location>
        <begin position="50"/>
        <end position="69"/>
    </location>
</feature>
<reference evidence="3 4" key="1">
    <citation type="submission" date="2019-03" db="EMBL/GenBank/DDBJ databases">
        <title>First draft genome of Liparis tanakae, snailfish: a comprehensive survey of snailfish specific genes.</title>
        <authorList>
            <person name="Kim W."/>
            <person name="Song I."/>
            <person name="Jeong J.-H."/>
            <person name="Kim D."/>
            <person name="Kim S."/>
            <person name="Ryu S."/>
            <person name="Song J.Y."/>
            <person name="Lee S.K."/>
        </authorList>
    </citation>
    <scope>NUCLEOTIDE SEQUENCE [LARGE SCALE GENOMIC DNA]</scope>
    <source>
        <tissue evidence="3">Muscle</tissue>
    </source>
</reference>
<keyword evidence="2" id="KW-0732">Signal</keyword>
<dbReference type="AlphaFoldDB" id="A0A4Z2IJQ3"/>
<organism evidence="3 4">
    <name type="scientific">Liparis tanakae</name>
    <name type="common">Tanaka's snailfish</name>
    <dbReference type="NCBI Taxonomy" id="230148"/>
    <lineage>
        <taxon>Eukaryota</taxon>
        <taxon>Metazoa</taxon>
        <taxon>Chordata</taxon>
        <taxon>Craniata</taxon>
        <taxon>Vertebrata</taxon>
        <taxon>Euteleostomi</taxon>
        <taxon>Actinopterygii</taxon>
        <taxon>Neopterygii</taxon>
        <taxon>Teleostei</taxon>
        <taxon>Neoteleostei</taxon>
        <taxon>Acanthomorphata</taxon>
        <taxon>Eupercaria</taxon>
        <taxon>Perciformes</taxon>
        <taxon>Cottioidei</taxon>
        <taxon>Cottales</taxon>
        <taxon>Liparidae</taxon>
        <taxon>Liparis</taxon>
    </lineage>
</organism>
<evidence type="ECO:0008006" key="5">
    <source>
        <dbReference type="Google" id="ProtNLM"/>
    </source>
</evidence>
<keyword evidence="4" id="KW-1185">Reference proteome</keyword>
<feature type="signal peptide" evidence="2">
    <location>
        <begin position="1"/>
        <end position="23"/>
    </location>
</feature>
<sequence length="82" mass="9448">MAGLTTPWRVALRLLVLWRYSRSARLRGGEGRERLLALFQHVWLSRRFEVEEEEKKEEEEEEEEEEEDSSGAAGVVSGAEGE</sequence>